<keyword evidence="3 4" id="KW-0574">Periplasm</keyword>
<proteinExistence type="inferred from homology"/>
<feature type="domain" description="SAF" evidence="5">
    <location>
        <begin position="122"/>
        <end position="184"/>
    </location>
</feature>
<organism evidence="6 7">
    <name type="scientific">Piscinibacter koreensis</name>
    <dbReference type="NCBI Taxonomy" id="2742824"/>
    <lineage>
        <taxon>Bacteria</taxon>
        <taxon>Pseudomonadati</taxon>
        <taxon>Pseudomonadota</taxon>
        <taxon>Betaproteobacteria</taxon>
        <taxon>Burkholderiales</taxon>
        <taxon>Sphaerotilaceae</taxon>
        <taxon>Piscinibacter</taxon>
    </lineage>
</organism>
<evidence type="ECO:0000313" key="6">
    <source>
        <dbReference type="EMBL" id="NUZ06827.1"/>
    </source>
</evidence>
<name>A0A7Y6TX80_9BURK</name>
<keyword evidence="6" id="KW-0969">Cilium</keyword>
<accession>A0A7Y6TX80</accession>
<dbReference type="NCBIfam" id="TIGR03170">
    <property type="entry name" value="flgA_cterm"/>
    <property type="match status" value="1"/>
</dbReference>
<evidence type="ECO:0000256" key="3">
    <source>
        <dbReference type="ARBA" id="ARBA00022764"/>
    </source>
</evidence>
<evidence type="ECO:0000256" key="4">
    <source>
        <dbReference type="RuleBase" id="RU362063"/>
    </source>
</evidence>
<reference evidence="6 7" key="1">
    <citation type="submission" date="2020-06" db="EMBL/GenBank/DDBJ databases">
        <title>Schlegella sp. ID0723 isolated from air conditioner.</title>
        <authorList>
            <person name="Kim D.Y."/>
            <person name="Kim D.-U."/>
        </authorList>
    </citation>
    <scope>NUCLEOTIDE SEQUENCE [LARGE SCALE GENOMIC DNA]</scope>
    <source>
        <strain evidence="6 7">ID0723</strain>
    </source>
</reference>
<keyword evidence="6" id="KW-0282">Flagellum</keyword>
<dbReference type="GO" id="GO:0042597">
    <property type="term" value="C:periplasmic space"/>
    <property type="evidence" value="ECO:0007669"/>
    <property type="project" value="UniProtKB-SubCell"/>
</dbReference>
<evidence type="ECO:0000313" key="7">
    <source>
        <dbReference type="Proteomes" id="UP000529637"/>
    </source>
</evidence>
<keyword evidence="2 4" id="KW-0732">Signal</keyword>
<dbReference type="Gene3D" id="2.30.30.760">
    <property type="match status" value="1"/>
</dbReference>
<dbReference type="EMBL" id="JABWMJ010000006">
    <property type="protein sequence ID" value="NUZ06827.1"/>
    <property type="molecule type" value="Genomic_DNA"/>
</dbReference>
<dbReference type="InterPro" id="IPR017585">
    <property type="entry name" value="SAF_FlgA"/>
</dbReference>
<dbReference type="RefSeq" id="WP_176069685.1">
    <property type="nucleotide sequence ID" value="NZ_JABWMJ010000006.1"/>
</dbReference>
<evidence type="ECO:0000259" key="5">
    <source>
        <dbReference type="SMART" id="SM00858"/>
    </source>
</evidence>
<gene>
    <name evidence="6" type="primary">flgA</name>
    <name evidence="6" type="ORF">HQN59_13765</name>
</gene>
<dbReference type="Pfam" id="PF13144">
    <property type="entry name" value="ChapFlgA"/>
    <property type="match status" value="1"/>
</dbReference>
<dbReference type="SMART" id="SM00858">
    <property type="entry name" value="SAF"/>
    <property type="match status" value="1"/>
</dbReference>
<comment type="caution">
    <text evidence="6">The sequence shown here is derived from an EMBL/GenBank/DDBJ whole genome shotgun (WGS) entry which is preliminary data.</text>
</comment>
<dbReference type="InterPro" id="IPR041231">
    <property type="entry name" value="FlgA_N"/>
</dbReference>
<dbReference type="Proteomes" id="UP000529637">
    <property type="component" value="Unassembled WGS sequence"/>
</dbReference>
<dbReference type="InterPro" id="IPR013974">
    <property type="entry name" value="SAF"/>
</dbReference>
<protein>
    <recommendedName>
        <fullName evidence="4">Flagella basal body P-ring formation protein FlgA</fullName>
    </recommendedName>
</protein>
<evidence type="ECO:0000256" key="1">
    <source>
        <dbReference type="ARBA" id="ARBA00004418"/>
    </source>
</evidence>
<comment type="function">
    <text evidence="4">Involved in the assembly process of the P-ring formation. It may associate with FlgF on the rod constituting a structure essential for the P-ring assembly or may act as a modulator protein for the P-ring assembly.</text>
</comment>
<evidence type="ECO:0000256" key="2">
    <source>
        <dbReference type="ARBA" id="ARBA00022729"/>
    </source>
</evidence>
<keyword evidence="4" id="KW-1005">Bacterial flagellum biogenesis</keyword>
<keyword evidence="7" id="KW-1185">Reference proteome</keyword>
<dbReference type="Pfam" id="PF17656">
    <property type="entry name" value="ChapFlgA_N"/>
    <property type="match status" value="1"/>
</dbReference>
<feature type="chain" id="PRO_5031607181" description="Flagella basal body P-ring formation protein FlgA" evidence="4">
    <location>
        <begin position="32"/>
        <end position="246"/>
    </location>
</feature>
<dbReference type="PANTHER" id="PTHR36307:SF1">
    <property type="entry name" value="FLAGELLA BASAL BODY P-RING FORMATION PROTEIN FLGA"/>
    <property type="match status" value="1"/>
</dbReference>
<dbReference type="CDD" id="cd11614">
    <property type="entry name" value="SAF_CpaB_FlgA_like"/>
    <property type="match status" value="1"/>
</dbReference>
<dbReference type="InterPro" id="IPR039246">
    <property type="entry name" value="Flagellar_FlgA"/>
</dbReference>
<comment type="subcellular location">
    <subcellularLocation>
        <location evidence="1 4">Periplasm</location>
    </subcellularLocation>
</comment>
<comment type="similarity">
    <text evidence="4">Belongs to the FlgA family.</text>
</comment>
<dbReference type="AlphaFoldDB" id="A0A7Y6TX80"/>
<dbReference type="PANTHER" id="PTHR36307">
    <property type="entry name" value="FLAGELLA BASAL BODY P-RING FORMATION PROTEIN FLGA"/>
    <property type="match status" value="1"/>
</dbReference>
<keyword evidence="6" id="KW-0966">Cell projection</keyword>
<dbReference type="GO" id="GO:0044780">
    <property type="term" value="P:bacterial-type flagellum assembly"/>
    <property type="evidence" value="ECO:0007669"/>
    <property type="project" value="InterPro"/>
</dbReference>
<sequence>MEEDTLLDTCVRLVLVAAAAVAIAFATPALAQEAPTGLDAALEQQVRLLAETGSRALPAGASRVEVSIGQLDPRLRLAPCQRIEPYLPANARLWGKSRIGLRCMQGTTLWNVFLPITVKVFGRALVAPQGAAAGTVLAPTDLAEAEVDLAAEVAPPVSDAGQAVGRVLAQSLQPGQTLRQTHLKVRQWFAAGDTVKVVVAGAGFTLEGEGQALTHGLEGGSVRVRTESGHVLSGRPIGERRVELVL</sequence>
<feature type="signal peptide" evidence="4">
    <location>
        <begin position="1"/>
        <end position="31"/>
    </location>
</feature>